<accession>A0ACC3MEJ8</accession>
<sequence length="228" mass="25793">MRIPYAPSDPTDPTPETQAIYDRIRERRNPRPLIPLDLALLHNPNIADGFSTLMGSIRTKSSLDLAPMELAVCYVAVLNKAVYEWTAHAPLALKAGVEREALEAVLKNDVRNTDVLSEEEVDVLEFTYQSTKDIEVKDELIEKLKRRYTDQQVMELTITVGAYNMVSRFLVALNVTESNGKGMKMPEIPLQQLNNNREIHLGFKLSTLSRRTTPDQQNPLIQTYVIAV</sequence>
<gene>
    <name evidence="1" type="ORF">LTR37_019245</name>
</gene>
<reference evidence="1" key="1">
    <citation type="submission" date="2023-07" db="EMBL/GenBank/DDBJ databases">
        <title>Black Yeasts Isolated from many extreme environments.</title>
        <authorList>
            <person name="Coleine C."/>
            <person name="Stajich J.E."/>
            <person name="Selbmann L."/>
        </authorList>
    </citation>
    <scope>NUCLEOTIDE SEQUENCE</scope>
    <source>
        <strain evidence="1">CCFEE 5714</strain>
    </source>
</reference>
<evidence type="ECO:0000313" key="2">
    <source>
        <dbReference type="Proteomes" id="UP001281147"/>
    </source>
</evidence>
<evidence type="ECO:0000313" key="1">
    <source>
        <dbReference type="EMBL" id="KAK3686993.1"/>
    </source>
</evidence>
<keyword evidence="2" id="KW-1185">Reference proteome</keyword>
<protein>
    <submittedName>
        <fullName evidence="1">Uncharacterized protein</fullName>
    </submittedName>
</protein>
<proteinExistence type="predicted"/>
<name>A0ACC3MEJ8_9PEZI</name>
<comment type="caution">
    <text evidence="1">The sequence shown here is derived from an EMBL/GenBank/DDBJ whole genome shotgun (WGS) entry which is preliminary data.</text>
</comment>
<dbReference type="Proteomes" id="UP001281147">
    <property type="component" value="Unassembled WGS sequence"/>
</dbReference>
<dbReference type="EMBL" id="JAUTXU010000292">
    <property type="protein sequence ID" value="KAK3686993.1"/>
    <property type="molecule type" value="Genomic_DNA"/>
</dbReference>
<organism evidence="1 2">
    <name type="scientific">Vermiconidia calcicola</name>
    <dbReference type="NCBI Taxonomy" id="1690605"/>
    <lineage>
        <taxon>Eukaryota</taxon>
        <taxon>Fungi</taxon>
        <taxon>Dikarya</taxon>
        <taxon>Ascomycota</taxon>
        <taxon>Pezizomycotina</taxon>
        <taxon>Dothideomycetes</taxon>
        <taxon>Dothideomycetidae</taxon>
        <taxon>Mycosphaerellales</taxon>
        <taxon>Extremaceae</taxon>
        <taxon>Vermiconidia</taxon>
    </lineage>
</organism>